<keyword evidence="2 5" id="KW-0812">Transmembrane</keyword>
<feature type="transmembrane region" description="Helical" evidence="5">
    <location>
        <begin position="334"/>
        <end position="355"/>
    </location>
</feature>
<keyword evidence="3 5" id="KW-1133">Transmembrane helix</keyword>
<evidence type="ECO:0000256" key="3">
    <source>
        <dbReference type="ARBA" id="ARBA00022989"/>
    </source>
</evidence>
<feature type="transmembrane region" description="Helical" evidence="5">
    <location>
        <begin position="112"/>
        <end position="132"/>
    </location>
</feature>
<feature type="transmembrane region" description="Helical" evidence="5">
    <location>
        <begin position="387"/>
        <end position="410"/>
    </location>
</feature>
<evidence type="ECO:0000256" key="5">
    <source>
        <dbReference type="SAM" id="Phobius"/>
    </source>
</evidence>
<evidence type="ECO:0000256" key="4">
    <source>
        <dbReference type="ARBA" id="ARBA00023136"/>
    </source>
</evidence>
<feature type="transmembrane region" description="Helical" evidence="5">
    <location>
        <begin position="44"/>
        <end position="67"/>
    </location>
</feature>
<dbReference type="Proteomes" id="UP000228996">
    <property type="component" value="Unassembled WGS sequence"/>
</dbReference>
<evidence type="ECO:0000256" key="2">
    <source>
        <dbReference type="ARBA" id="ARBA00022692"/>
    </source>
</evidence>
<feature type="transmembrane region" description="Helical" evidence="5">
    <location>
        <begin position="144"/>
        <end position="167"/>
    </location>
</feature>
<dbReference type="InterPro" id="IPR052556">
    <property type="entry name" value="PolySynth_Transporter"/>
</dbReference>
<name>A0A2M6XCQ6_9BACT</name>
<accession>A0A2M6XCQ6</accession>
<proteinExistence type="predicted"/>
<comment type="caution">
    <text evidence="6">The sequence shown here is derived from an EMBL/GenBank/DDBJ whole genome shotgun (WGS) entry which is preliminary data.</text>
</comment>
<sequence length="436" mass="48360">MSLFPKVAKNTIVQILGRAGVIFTTIITTALLTRLLGTTGYGNYIFVISVLMFFVTISDWGTSMIFVREASKIESSQSPLFGGALVIRLVSSLVCLVFITLIATIFPLFRPLFIPIEITGLVLILISLKTSLSVVFQTKLRFEFMAMVDVLISILFLIFLLLVFLFARQLINLSTILMLYFFSNLVGIGLSFFWARELANFTYHLDPDLTRKILRESLPTGALLILFSVYNRLDIIILQGMKGPEAVGIYGLAYKVHDNLILGAAYLTGALFPVIAKISVDHTKENPILKEIYRKTFDILFIAAVGILLTVIILAPLIISIIGGPDFSNSVIALRILVFATFIAYFNHLTGYTLIALGKQKVSLSIAIMALFFNLGANILLIPNFSYLAAAFNTIATEGLVFVLTSLYLAKKFDLRPSITFPKTLIEIFKTKGKIF</sequence>
<dbReference type="AlphaFoldDB" id="A0A2M6XCQ6"/>
<feature type="transmembrane region" description="Helical" evidence="5">
    <location>
        <begin position="362"/>
        <end position="381"/>
    </location>
</feature>
<protein>
    <submittedName>
        <fullName evidence="6">Uncharacterized protein</fullName>
    </submittedName>
</protein>
<feature type="transmembrane region" description="Helical" evidence="5">
    <location>
        <begin position="79"/>
        <end position="106"/>
    </location>
</feature>
<evidence type="ECO:0000313" key="6">
    <source>
        <dbReference type="EMBL" id="PIU03452.1"/>
    </source>
</evidence>
<evidence type="ECO:0000256" key="1">
    <source>
        <dbReference type="ARBA" id="ARBA00004141"/>
    </source>
</evidence>
<evidence type="ECO:0000313" key="7">
    <source>
        <dbReference type="Proteomes" id="UP000228996"/>
    </source>
</evidence>
<dbReference type="GO" id="GO:0016020">
    <property type="term" value="C:membrane"/>
    <property type="evidence" value="ECO:0007669"/>
    <property type="project" value="UniProtKB-SubCell"/>
</dbReference>
<dbReference type="CDD" id="cd13128">
    <property type="entry name" value="MATE_Wzx_like"/>
    <property type="match status" value="1"/>
</dbReference>
<feature type="transmembrane region" description="Helical" evidence="5">
    <location>
        <begin position="299"/>
        <end position="322"/>
    </location>
</feature>
<dbReference type="InterPro" id="IPR002797">
    <property type="entry name" value="Polysacc_synth"/>
</dbReference>
<dbReference type="PANTHER" id="PTHR43424:SF1">
    <property type="entry name" value="LOCUS PUTATIVE PROTEIN 1-RELATED"/>
    <property type="match status" value="1"/>
</dbReference>
<feature type="transmembrane region" description="Helical" evidence="5">
    <location>
        <begin position="260"/>
        <end position="278"/>
    </location>
</feature>
<dbReference type="EMBL" id="PEYO01000017">
    <property type="protein sequence ID" value="PIU03452.1"/>
    <property type="molecule type" value="Genomic_DNA"/>
</dbReference>
<feature type="transmembrane region" description="Helical" evidence="5">
    <location>
        <begin position="12"/>
        <end position="32"/>
    </location>
</feature>
<dbReference type="Pfam" id="PF01943">
    <property type="entry name" value="Polysacc_synt"/>
    <property type="match status" value="1"/>
</dbReference>
<dbReference type="PANTHER" id="PTHR43424">
    <property type="entry name" value="LOCUS PUTATIVE PROTEIN 1-RELATED"/>
    <property type="match status" value="1"/>
</dbReference>
<organism evidence="6 7">
    <name type="scientific">Candidatus Shapirobacteria bacterium CG08_land_8_20_14_0_20_39_18</name>
    <dbReference type="NCBI Taxonomy" id="1974883"/>
    <lineage>
        <taxon>Bacteria</taxon>
        <taxon>Candidatus Shapironibacteriota</taxon>
    </lineage>
</organism>
<gene>
    <name evidence="6" type="ORF">COT44_03340</name>
</gene>
<keyword evidence="4 5" id="KW-0472">Membrane</keyword>
<feature type="transmembrane region" description="Helical" evidence="5">
    <location>
        <begin position="173"/>
        <end position="195"/>
    </location>
</feature>
<comment type="subcellular location">
    <subcellularLocation>
        <location evidence="1">Membrane</location>
        <topology evidence="1">Multi-pass membrane protein</topology>
    </subcellularLocation>
</comment>
<reference evidence="7" key="1">
    <citation type="submission" date="2017-09" db="EMBL/GenBank/DDBJ databases">
        <title>Depth-based differentiation of microbial function through sediment-hosted aquifers and enrichment of novel symbionts in the deep terrestrial subsurface.</title>
        <authorList>
            <person name="Probst A.J."/>
            <person name="Ladd B."/>
            <person name="Jarett J.K."/>
            <person name="Geller-Mcgrath D.E."/>
            <person name="Sieber C.M.K."/>
            <person name="Emerson J.B."/>
            <person name="Anantharaman K."/>
            <person name="Thomas B.C."/>
            <person name="Malmstrom R."/>
            <person name="Stieglmeier M."/>
            <person name="Klingl A."/>
            <person name="Woyke T."/>
            <person name="Ryan C.M."/>
            <person name="Banfield J.F."/>
        </authorList>
    </citation>
    <scope>NUCLEOTIDE SEQUENCE [LARGE SCALE GENOMIC DNA]</scope>
</reference>